<keyword evidence="1" id="KW-0175">Coiled coil</keyword>
<name>A0ABX1CIR4_9ACTN</name>
<evidence type="ECO:0000313" key="3">
    <source>
        <dbReference type="Proteomes" id="UP000727056"/>
    </source>
</evidence>
<organism evidence="2 3">
    <name type="scientific">Streptomyces bohaiensis</name>
    <dbReference type="NCBI Taxonomy" id="1431344"/>
    <lineage>
        <taxon>Bacteria</taxon>
        <taxon>Bacillati</taxon>
        <taxon>Actinomycetota</taxon>
        <taxon>Actinomycetes</taxon>
        <taxon>Kitasatosporales</taxon>
        <taxon>Streptomycetaceae</taxon>
        <taxon>Streptomyces</taxon>
    </lineage>
</organism>
<evidence type="ECO:0000256" key="1">
    <source>
        <dbReference type="SAM" id="Coils"/>
    </source>
</evidence>
<reference evidence="2 3" key="1">
    <citation type="submission" date="2020-03" db="EMBL/GenBank/DDBJ databases">
        <title>Draft genome of Streptomyces sp. ventii, isolated from the Axial Seamount in the Pacific Ocean, and resequencing of the two type strains Streptomyces lonarensis strain NCL 716 and Streptomyces bohaiensis strain 11A07.</title>
        <authorList>
            <person name="Loughran R.M."/>
            <person name="Pfannmuller K.M."/>
            <person name="Wasson B.J."/>
            <person name="Deadmond M.C."/>
            <person name="Paddock B.E."/>
            <person name="Koyack M.J."/>
            <person name="Gallegos D.A."/>
            <person name="Mitchell E.A."/>
            <person name="Ushijima B."/>
            <person name="Saw J.H."/>
            <person name="Mcphail K.L."/>
            <person name="Videau P."/>
        </authorList>
    </citation>
    <scope>NUCLEOTIDE SEQUENCE [LARGE SCALE GENOMIC DNA]</scope>
    <source>
        <strain evidence="2 3">11A07</strain>
    </source>
</reference>
<proteinExistence type="predicted"/>
<dbReference type="RefSeq" id="WP_168090027.1">
    <property type="nucleotide sequence ID" value="NZ_BHZH01000318.1"/>
</dbReference>
<feature type="coiled-coil region" evidence="1">
    <location>
        <begin position="44"/>
        <end position="71"/>
    </location>
</feature>
<accession>A0ABX1CIR4</accession>
<evidence type="ECO:0000313" key="2">
    <source>
        <dbReference type="EMBL" id="NJQ17352.1"/>
    </source>
</evidence>
<sequence>MAADRPDPTAVPFFSGSWRGYDRREVDRYLAEQDAELTGRARQIADRNREIDRLRGQVAALNARLTEAHTERPGEVGSDVDGLELRVERLLETAAGEAARSPSPEAAFRRALAEAEAAIAHGRSRHEPRAERLRESAAILDRAAALVDRARAEHLPGDR</sequence>
<evidence type="ECO:0008006" key="4">
    <source>
        <dbReference type="Google" id="ProtNLM"/>
    </source>
</evidence>
<comment type="caution">
    <text evidence="2">The sequence shown here is derived from an EMBL/GenBank/DDBJ whole genome shotgun (WGS) entry which is preliminary data.</text>
</comment>
<gene>
    <name evidence="2" type="ORF">HCN52_21035</name>
</gene>
<dbReference type="Proteomes" id="UP000727056">
    <property type="component" value="Unassembled WGS sequence"/>
</dbReference>
<dbReference type="EMBL" id="JAAVJC010000289">
    <property type="protein sequence ID" value="NJQ17352.1"/>
    <property type="molecule type" value="Genomic_DNA"/>
</dbReference>
<keyword evidence="3" id="KW-1185">Reference proteome</keyword>
<protein>
    <recommendedName>
        <fullName evidence="4">DivIVA domain-containing protein</fullName>
    </recommendedName>
</protein>